<proteinExistence type="predicted"/>
<keyword evidence="3" id="KW-1185">Reference proteome</keyword>
<reference evidence="2 3" key="1">
    <citation type="submission" date="2024-06" db="EMBL/GenBank/DDBJ databases">
        <authorList>
            <person name="Pan Q."/>
            <person name="Wen M."/>
            <person name="Jouanno E."/>
            <person name="Zahm M."/>
            <person name="Klopp C."/>
            <person name="Cabau C."/>
            <person name="Louis A."/>
            <person name="Berthelot C."/>
            <person name="Parey E."/>
            <person name="Roest Crollius H."/>
            <person name="Montfort J."/>
            <person name="Robinson-Rechavi M."/>
            <person name="Bouchez O."/>
            <person name="Lampietro C."/>
            <person name="Lopez Roques C."/>
            <person name="Donnadieu C."/>
            <person name="Postlethwait J."/>
            <person name="Bobe J."/>
            <person name="Verreycken H."/>
            <person name="Guiguen Y."/>
        </authorList>
    </citation>
    <scope>NUCLEOTIDE SEQUENCE [LARGE SCALE GENOMIC DNA]</scope>
    <source>
        <strain evidence="2">Up_M1</strain>
        <tissue evidence="2">Testis</tissue>
    </source>
</reference>
<organism evidence="2 3">
    <name type="scientific">Umbra pygmaea</name>
    <name type="common">Eastern mudminnow</name>
    <dbReference type="NCBI Taxonomy" id="75934"/>
    <lineage>
        <taxon>Eukaryota</taxon>
        <taxon>Metazoa</taxon>
        <taxon>Chordata</taxon>
        <taxon>Craniata</taxon>
        <taxon>Vertebrata</taxon>
        <taxon>Euteleostomi</taxon>
        <taxon>Actinopterygii</taxon>
        <taxon>Neopterygii</taxon>
        <taxon>Teleostei</taxon>
        <taxon>Protacanthopterygii</taxon>
        <taxon>Esociformes</taxon>
        <taxon>Umbridae</taxon>
        <taxon>Umbra</taxon>
    </lineage>
</organism>
<accession>A0ABD0XNF0</accession>
<keyword evidence="1" id="KW-0812">Transmembrane</keyword>
<dbReference type="AlphaFoldDB" id="A0ABD0XNF0"/>
<keyword evidence="1" id="KW-0472">Membrane</keyword>
<dbReference type="EMBL" id="JAGEUA010000001">
    <property type="protein sequence ID" value="KAL1022914.1"/>
    <property type="molecule type" value="Genomic_DNA"/>
</dbReference>
<sequence length="105" mass="12243">MHPIMIGIVVVNTSITVIYWIFILTECFCVSGFVWWNCSVLYSFNTFLHADWVLGPHPNEEEWESDLPGIEEDRWKTAVQAKRWMTINVEEERKGFPPLVKSPSV</sequence>
<gene>
    <name evidence="2" type="ORF">UPYG_G00034140</name>
</gene>
<evidence type="ECO:0000313" key="2">
    <source>
        <dbReference type="EMBL" id="KAL1022914.1"/>
    </source>
</evidence>
<evidence type="ECO:0000256" key="1">
    <source>
        <dbReference type="SAM" id="Phobius"/>
    </source>
</evidence>
<protein>
    <submittedName>
        <fullName evidence="2">Uncharacterized protein</fullName>
    </submittedName>
</protein>
<evidence type="ECO:0000313" key="3">
    <source>
        <dbReference type="Proteomes" id="UP001557470"/>
    </source>
</evidence>
<keyword evidence="1" id="KW-1133">Transmembrane helix</keyword>
<name>A0ABD0XNF0_UMBPY</name>
<feature type="transmembrane region" description="Helical" evidence="1">
    <location>
        <begin position="7"/>
        <end position="36"/>
    </location>
</feature>
<dbReference type="Proteomes" id="UP001557470">
    <property type="component" value="Unassembled WGS sequence"/>
</dbReference>
<comment type="caution">
    <text evidence="2">The sequence shown here is derived from an EMBL/GenBank/DDBJ whole genome shotgun (WGS) entry which is preliminary data.</text>
</comment>